<gene>
    <name evidence="9" type="ORF">FEV53_05830</name>
</gene>
<dbReference type="CDD" id="cd10550">
    <property type="entry name" value="DMSOR_beta_like"/>
    <property type="match status" value="1"/>
</dbReference>
<dbReference type="Pfam" id="PF00037">
    <property type="entry name" value="Fer4"/>
    <property type="match status" value="1"/>
</dbReference>
<dbReference type="PROSITE" id="PS51379">
    <property type="entry name" value="4FE4S_FER_2"/>
    <property type="match status" value="4"/>
</dbReference>
<keyword evidence="4" id="KW-0677">Repeat</keyword>
<evidence type="ECO:0000256" key="6">
    <source>
        <dbReference type="ARBA" id="ARBA00023004"/>
    </source>
</evidence>
<organism evidence="9 10">
    <name type="scientific">Palleronia caenipelagi</name>
    <dbReference type="NCBI Taxonomy" id="2489174"/>
    <lineage>
        <taxon>Bacteria</taxon>
        <taxon>Pseudomonadati</taxon>
        <taxon>Pseudomonadota</taxon>
        <taxon>Alphaproteobacteria</taxon>
        <taxon>Rhodobacterales</taxon>
        <taxon>Roseobacteraceae</taxon>
        <taxon>Palleronia</taxon>
    </lineage>
</organism>
<dbReference type="GO" id="GO:0051539">
    <property type="term" value="F:4 iron, 4 sulfur cluster binding"/>
    <property type="evidence" value="ECO:0007669"/>
    <property type="project" value="UniProtKB-KW"/>
</dbReference>
<keyword evidence="5" id="KW-0249">Electron transport</keyword>
<dbReference type="InterPro" id="IPR017900">
    <property type="entry name" value="4Fe4S_Fe_S_CS"/>
</dbReference>
<keyword evidence="6" id="KW-0408">Iron</keyword>
<feature type="domain" description="4Fe-4S ferredoxin-type" evidence="8">
    <location>
        <begin position="111"/>
        <end position="135"/>
    </location>
</feature>
<dbReference type="PANTHER" id="PTHR43177">
    <property type="entry name" value="PROTEIN NRFC"/>
    <property type="match status" value="1"/>
</dbReference>
<keyword evidence="2" id="KW-0004">4Fe-4S</keyword>
<keyword evidence="7" id="KW-0411">Iron-sulfur</keyword>
<dbReference type="Pfam" id="PF13247">
    <property type="entry name" value="Fer4_11"/>
    <property type="match status" value="1"/>
</dbReference>
<dbReference type="Gene3D" id="3.30.70.20">
    <property type="match status" value="2"/>
</dbReference>
<protein>
    <submittedName>
        <fullName evidence="9">4Fe-4S dicluster domain-containing protein</fullName>
    </submittedName>
</protein>
<evidence type="ECO:0000256" key="7">
    <source>
        <dbReference type="ARBA" id="ARBA00023014"/>
    </source>
</evidence>
<keyword evidence="10" id="KW-1185">Reference proteome</keyword>
<dbReference type="RefSeq" id="WP_142833875.1">
    <property type="nucleotide sequence ID" value="NZ_VFSV01000007.1"/>
</dbReference>
<evidence type="ECO:0000256" key="1">
    <source>
        <dbReference type="ARBA" id="ARBA00022448"/>
    </source>
</evidence>
<accession>A0A547Q779</accession>
<dbReference type="InterPro" id="IPR050954">
    <property type="entry name" value="ET_IronSulfur_Cluster-Binding"/>
</dbReference>
<evidence type="ECO:0000256" key="3">
    <source>
        <dbReference type="ARBA" id="ARBA00022723"/>
    </source>
</evidence>
<dbReference type="GO" id="GO:0046872">
    <property type="term" value="F:metal ion binding"/>
    <property type="evidence" value="ECO:0007669"/>
    <property type="project" value="UniProtKB-KW"/>
</dbReference>
<feature type="domain" description="4Fe-4S ferredoxin-type" evidence="8">
    <location>
        <begin position="44"/>
        <end position="75"/>
    </location>
</feature>
<dbReference type="PANTHER" id="PTHR43177:SF5">
    <property type="entry name" value="ANAEROBIC DIMETHYL SULFOXIDE REDUCTASE CHAIN B-RELATED"/>
    <property type="match status" value="1"/>
</dbReference>
<feature type="domain" description="4Fe-4S ferredoxin-type" evidence="8">
    <location>
        <begin position="76"/>
        <end position="105"/>
    </location>
</feature>
<sequence>MQKALTIDPGKCTGCKQCEMACSYVNEGEFNVSKSRIRVFDFHEEARFVPYTCTQCDEAWCQQACPVNAITTNEMGVKVVHDNLCVGCKVCTIACPFGTVNYNASTGKVIKCDLCGGDPACAAACPTDAITFQDVEQGGFDKMRQWAARTTAGTEPSGPNAPA</sequence>
<evidence type="ECO:0000256" key="5">
    <source>
        <dbReference type="ARBA" id="ARBA00022982"/>
    </source>
</evidence>
<dbReference type="PROSITE" id="PS00198">
    <property type="entry name" value="4FE4S_FER_1"/>
    <property type="match status" value="1"/>
</dbReference>
<dbReference type="OrthoDB" id="9779457at2"/>
<dbReference type="Proteomes" id="UP000318590">
    <property type="component" value="Unassembled WGS sequence"/>
</dbReference>
<name>A0A547Q779_9RHOB</name>
<dbReference type="InterPro" id="IPR017896">
    <property type="entry name" value="4Fe4S_Fe-S-bd"/>
</dbReference>
<evidence type="ECO:0000256" key="2">
    <source>
        <dbReference type="ARBA" id="ARBA00022485"/>
    </source>
</evidence>
<keyword evidence="3" id="KW-0479">Metal-binding</keyword>
<evidence type="ECO:0000313" key="10">
    <source>
        <dbReference type="Proteomes" id="UP000318590"/>
    </source>
</evidence>
<feature type="domain" description="4Fe-4S ferredoxin-type" evidence="8">
    <location>
        <begin position="3"/>
        <end position="33"/>
    </location>
</feature>
<keyword evidence="1" id="KW-0813">Transport</keyword>
<reference evidence="9 10" key="1">
    <citation type="submission" date="2019-06" db="EMBL/GenBank/DDBJ databases">
        <title>Paenimaribius caenipelagi gen. nov., sp. nov., isolated from a tidal flat.</title>
        <authorList>
            <person name="Yoon J.-H."/>
        </authorList>
    </citation>
    <scope>NUCLEOTIDE SEQUENCE [LARGE SCALE GENOMIC DNA]</scope>
    <source>
        <strain evidence="9 10">JBTF-M29</strain>
    </source>
</reference>
<evidence type="ECO:0000256" key="4">
    <source>
        <dbReference type="ARBA" id="ARBA00022737"/>
    </source>
</evidence>
<dbReference type="AlphaFoldDB" id="A0A547Q779"/>
<evidence type="ECO:0000259" key="8">
    <source>
        <dbReference type="PROSITE" id="PS51379"/>
    </source>
</evidence>
<evidence type="ECO:0000313" key="9">
    <source>
        <dbReference type="EMBL" id="TRD22240.1"/>
    </source>
</evidence>
<dbReference type="SUPFAM" id="SSF54862">
    <property type="entry name" value="4Fe-4S ferredoxins"/>
    <property type="match status" value="1"/>
</dbReference>
<proteinExistence type="predicted"/>
<comment type="caution">
    <text evidence="9">The sequence shown here is derived from an EMBL/GenBank/DDBJ whole genome shotgun (WGS) entry which is preliminary data.</text>
</comment>
<dbReference type="EMBL" id="VFSV01000007">
    <property type="protein sequence ID" value="TRD22240.1"/>
    <property type="molecule type" value="Genomic_DNA"/>
</dbReference>